<dbReference type="OrthoDB" id="6126963at2"/>
<name>B6JK01_AFIC5</name>
<keyword evidence="2" id="KW-1185">Reference proteome</keyword>
<dbReference type="HOGENOM" id="CLU_025313_0_0_5"/>
<dbReference type="AlphaFoldDB" id="B6JK01"/>
<dbReference type="PATRIC" id="fig|504832.7.peg.3862"/>
<evidence type="ECO:0000313" key="2">
    <source>
        <dbReference type="Proteomes" id="UP000007730"/>
    </source>
</evidence>
<geneLocation type="plasmid" evidence="1 2">
    <name>pOC167</name>
</geneLocation>
<evidence type="ECO:0000313" key="1">
    <source>
        <dbReference type="EMBL" id="AEI08353.1"/>
    </source>
</evidence>
<proteinExistence type="predicted"/>
<dbReference type="KEGG" id="oca:OCAR_7658"/>
<dbReference type="RefSeq" id="WP_012564780.1">
    <property type="nucleotide sequence ID" value="NC_011386.1"/>
</dbReference>
<dbReference type="eggNOG" id="ENOG50314I9">
    <property type="taxonomic scope" value="Bacteria"/>
</dbReference>
<dbReference type="EMBL" id="CP002828">
    <property type="protein sequence ID" value="AEI08353.1"/>
    <property type="molecule type" value="Genomic_DNA"/>
</dbReference>
<accession>B6JK01</accession>
<dbReference type="Proteomes" id="UP000007730">
    <property type="component" value="Plasmid pOC167"/>
</dbReference>
<sequence length="727" mass="80960">MSRSQAQIAMSYAPGQHFTFEGAAGACQAMPSPNATPARPEQTTKVQIEMRIDEVARAWFDKAMACRQSEANVPAPLPEFCVDVSLLDTSRTQYSFRPTAFVYLKPDRMGYLPRPTTLICSECGLIEATANPKQMGQRLSELSEECPHPKRPNDPSNCSWGQLDVIFAHWSGSWKPASPNMTVYDQATRRPIKRFAVCGKCGSRQFVLNKDQVALSNWSFSCANCGTKNPDPWVEKCDETLGRIASSIGPGGNIVGEASMEKINYAASSAYFVKSDTFITFPEGSGIEALEPGQARLLAGVIERLVGLEGPALDDAEVAAQLLAKERKAEAKEFDELLQGLKLATDNNNQVVADFMMKMRTERLANWQQAGWLQRNAALPLAITMKLQQRHEWTGKYDPFRLLVEHSALTKTKLRGEIVGGRASYVDFSNPDEWLVPPNSPQRATMVQNAEEAMRFLGVRRAGLISKFDLCKFSYGYSRVGNTPKILKHGRMMPVRLNLFPKVQTAQESRHPVYVLEQSNEAFYFQLDENLVRAWLMQPELGCADASLLSDYPNNFAAALLSSAEIMSGYLEEHDRKSNPTIYKMTYALLHSYSHYIMQGIQQFSGLDLGSIGEYLFPTDLGFVVYRNGMTLDLGDLSALWRNHHEAFLSYLRNFPTSLGCNLGNLCMTKGGACPDCIMIPEVICLTANKYLSRSTLIGRGRPDFIVGEERIKGYLQLALENARAAQ</sequence>
<protein>
    <submittedName>
        <fullName evidence="1">Uncharacterized protein</fullName>
    </submittedName>
</protein>
<keyword evidence="1" id="KW-0614">Plasmid</keyword>
<organism evidence="1 2">
    <name type="scientific">Afipia carboxidovorans (strain ATCC 49405 / DSM 1227 / KCTC 32145 / OM5)</name>
    <name type="common">Oligotropha carboxidovorans</name>
    <dbReference type="NCBI Taxonomy" id="504832"/>
    <lineage>
        <taxon>Bacteria</taxon>
        <taxon>Pseudomonadati</taxon>
        <taxon>Pseudomonadota</taxon>
        <taxon>Alphaproteobacteria</taxon>
        <taxon>Hyphomicrobiales</taxon>
        <taxon>Nitrobacteraceae</taxon>
        <taxon>Afipia</taxon>
    </lineage>
</organism>
<gene>
    <name evidence="1" type="ordered locus">OCA5_pOC16701570</name>
</gene>
<reference evidence="1 2" key="1">
    <citation type="journal article" date="2011" name="J. Bacteriol.">
        <title>Complete genome sequences of the chemolithoautotrophic Oligotropha carboxidovorans strains OM4 and OM5.</title>
        <authorList>
            <person name="Volland S."/>
            <person name="Rachinger M."/>
            <person name="Strittmatter A."/>
            <person name="Daniel R."/>
            <person name="Gottschalk G."/>
            <person name="Meyer O."/>
        </authorList>
    </citation>
    <scope>NUCLEOTIDE SEQUENCE [LARGE SCALE GENOMIC DNA]</scope>
    <source>
        <strain evidence="2">ATCC 49405 / DSM 1227 / KCTC 32145 / OM5</strain>
        <plasmid evidence="1">pOC167</plasmid>
    </source>
</reference>
<dbReference type="KEGG" id="ocg:OCA5_pOC16701570"/>